<gene>
    <name evidence="1" type="ORF">GJR95_40930</name>
</gene>
<dbReference type="AlphaFoldDB" id="A0A6P1WAL2"/>
<dbReference type="RefSeq" id="WP_162391404.1">
    <property type="nucleotide sequence ID" value="NZ_CP045997.1"/>
</dbReference>
<evidence type="ECO:0000313" key="2">
    <source>
        <dbReference type="Proteomes" id="UP000464577"/>
    </source>
</evidence>
<dbReference type="Proteomes" id="UP000464577">
    <property type="component" value="Chromosome"/>
</dbReference>
<reference evidence="1 2" key="1">
    <citation type="submission" date="2019-11" db="EMBL/GenBank/DDBJ databases">
        <title>Spirosoma endbachense sp. nov., isolated from a natural salt meadow.</title>
        <authorList>
            <person name="Rojas J."/>
            <person name="Ambika Manirajan B."/>
            <person name="Ratering S."/>
            <person name="Suarez C."/>
            <person name="Geissler-Plaum R."/>
            <person name="Schnell S."/>
        </authorList>
    </citation>
    <scope>NUCLEOTIDE SEQUENCE [LARGE SCALE GENOMIC DNA]</scope>
    <source>
        <strain evidence="1 2">I-24</strain>
    </source>
</reference>
<dbReference type="Gene3D" id="3.30.565.10">
    <property type="entry name" value="Histidine kinase-like ATPase, C-terminal domain"/>
    <property type="match status" value="1"/>
</dbReference>
<dbReference type="InterPro" id="IPR036890">
    <property type="entry name" value="HATPase_C_sf"/>
</dbReference>
<evidence type="ECO:0008006" key="3">
    <source>
        <dbReference type="Google" id="ProtNLM"/>
    </source>
</evidence>
<dbReference type="SUPFAM" id="SSF55874">
    <property type="entry name" value="ATPase domain of HSP90 chaperone/DNA topoisomerase II/histidine kinase"/>
    <property type="match status" value="1"/>
</dbReference>
<evidence type="ECO:0000313" key="1">
    <source>
        <dbReference type="EMBL" id="QHW01010.1"/>
    </source>
</evidence>
<accession>A0A6P1WAL2</accession>
<organism evidence="1 2">
    <name type="scientific">Spirosoma endbachense</name>
    <dbReference type="NCBI Taxonomy" id="2666025"/>
    <lineage>
        <taxon>Bacteria</taxon>
        <taxon>Pseudomonadati</taxon>
        <taxon>Bacteroidota</taxon>
        <taxon>Cytophagia</taxon>
        <taxon>Cytophagales</taxon>
        <taxon>Cytophagaceae</taxon>
        <taxon>Spirosoma</taxon>
    </lineage>
</organism>
<protein>
    <recommendedName>
        <fullName evidence="3">Histidine kinase/HSP90-like ATPase domain-containing protein</fullName>
    </recommendedName>
</protein>
<dbReference type="KEGG" id="senf:GJR95_40930"/>
<dbReference type="EMBL" id="CP045997">
    <property type="protein sequence ID" value="QHW01010.1"/>
    <property type="molecule type" value="Genomic_DNA"/>
</dbReference>
<sequence>MGRVLLNLFNNAFYTLAQRQKQPLTGYPPMMSVSTKRKKEQVELGAVTTAWVCPMWGKSQDLPAFFTTKPTGEGTGLGLSLSYDIVTKGHGGSLTVES</sequence>
<proteinExistence type="predicted"/>
<keyword evidence="2" id="KW-1185">Reference proteome</keyword>
<name>A0A6P1WAL2_9BACT</name>